<reference evidence="3" key="2">
    <citation type="submission" date="2020-02" db="EMBL/GenBank/DDBJ databases">
        <title>Identification and distribution of gene clusters putatively required for synthesis of sphingolipid metabolism inhibitors in phylogenetically diverse species of the filamentous fungus Fusarium.</title>
        <authorList>
            <person name="Kim H.-S."/>
            <person name="Busman M."/>
            <person name="Brown D.W."/>
            <person name="Divon H."/>
            <person name="Uhlig S."/>
            <person name="Proctor R.H."/>
        </authorList>
    </citation>
    <scope>NUCLEOTIDE SEQUENCE</scope>
    <source>
        <strain evidence="3">NRRL 25174</strain>
    </source>
</reference>
<protein>
    <submittedName>
        <fullName evidence="3">Family hydrolase</fullName>
    </submittedName>
</protein>
<dbReference type="SMART" id="SM00939">
    <property type="entry name" value="PepX_C"/>
    <property type="match status" value="1"/>
</dbReference>
<sequence>MPLYTENLSPHYRRATHPEQVLPPLIPAPSLARETTLLEDGKTLLEKDIAIKMRDGVTLYANLYRPDSKLVAQTPTIVLFAPFGKHGAVPRERFENMAVDFSKLSRHAHWKLPDPLRWCGDWGFSLLVVDPRGTWWSEGVASNHLSPEEGRDGYDIVEWIAKQDWSTGNVGWGGGVSYFAMSAYQVAVLEPPHLKALIIWEGISDLYREVNLPGGIPNVPFQHFWMNMTGNGLNMSEDHAVASIEHPLFDEYWQSKVVDWSLIKIPTFSVTGWSSLGLHLRGTVDAWKAISSENKYLLIHGGREWSEFYKEENVTKQRLFWDRFLKNQPNEVDEWPRVELDVRTSATQNFRRAEPDFPPRAQLTEYYLTLENKLQVVGDDQSKYVSFEAHKTDSMAFFDIKIDKPTEISGYSSVTLFVQAMHFPDVDLFVALQKIDKNNQCVKFYHSIQMLEADTSFGWLRASHRELDDRKSKPERPIHLHRKRLWLTPKDVAEVNIELWPTSTVWEAGDTLRLAIKGNTFTNSDNFTQFKGPSHSFGE</sequence>
<organism evidence="3 4">
    <name type="scientific">Fusarium beomiforme</name>
    <dbReference type="NCBI Taxonomy" id="44412"/>
    <lineage>
        <taxon>Eukaryota</taxon>
        <taxon>Fungi</taxon>
        <taxon>Dikarya</taxon>
        <taxon>Ascomycota</taxon>
        <taxon>Pezizomycotina</taxon>
        <taxon>Sordariomycetes</taxon>
        <taxon>Hypocreomycetidae</taxon>
        <taxon>Hypocreales</taxon>
        <taxon>Nectriaceae</taxon>
        <taxon>Fusarium</taxon>
        <taxon>Fusarium burgessii species complex</taxon>
    </lineage>
</organism>
<dbReference type="SUPFAM" id="SSF49785">
    <property type="entry name" value="Galactose-binding domain-like"/>
    <property type="match status" value="1"/>
</dbReference>
<dbReference type="OrthoDB" id="2578740at2759"/>
<feature type="non-terminal residue" evidence="3">
    <location>
        <position position="1"/>
    </location>
</feature>
<dbReference type="NCBIfam" id="TIGR00976">
    <property type="entry name" value="CocE_NonD"/>
    <property type="match status" value="1"/>
</dbReference>
<gene>
    <name evidence="3" type="ORF">FBEOM_11944</name>
</gene>
<dbReference type="PANTHER" id="PTHR43056">
    <property type="entry name" value="PEPTIDASE S9 PROLYL OLIGOPEPTIDASE"/>
    <property type="match status" value="1"/>
</dbReference>
<evidence type="ECO:0000256" key="1">
    <source>
        <dbReference type="ARBA" id="ARBA00022801"/>
    </source>
</evidence>
<reference evidence="3" key="1">
    <citation type="journal article" date="2017" name="Mycologia">
        <title>Fusarium algeriense, sp. nov., a novel toxigenic crown rot pathogen of durum wheat from Algeria is nested in the Fusarium burgessii species complex.</title>
        <authorList>
            <person name="Laraba I."/>
            <person name="Keddad A."/>
            <person name="Boureghda H."/>
            <person name="Abdallah N."/>
            <person name="Vaughan M.M."/>
            <person name="Proctor R.H."/>
            <person name="Busman M."/>
            <person name="O'Donnell K."/>
        </authorList>
    </citation>
    <scope>NUCLEOTIDE SEQUENCE</scope>
    <source>
        <strain evidence="3">NRRL 25174</strain>
    </source>
</reference>
<dbReference type="InterPro" id="IPR005674">
    <property type="entry name" value="CocE/Ser_esterase"/>
</dbReference>
<proteinExistence type="predicted"/>
<dbReference type="SUPFAM" id="SSF53474">
    <property type="entry name" value="alpha/beta-Hydrolases"/>
    <property type="match status" value="1"/>
</dbReference>
<evidence type="ECO:0000259" key="2">
    <source>
        <dbReference type="SMART" id="SM00939"/>
    </source>
</evidence>
<dbReference type="Pfam" id="PF08530">
    <property type="entry name" value="PepX_C"/>
    <property type="match status" value="1"/>
</dbReference>
<dbReference type="InterPro" id="IPR000383">
    <property type="entry name" value="Xaa-Pro-like_dom"/>
</dbReference>
<dbReference type="Proteomes" id="UP000730481">
    <property type="component" value="Unassembled WGS sequence"/>
</dbReference>
<dbReference type="EMBL" id="PVQB02000717">
    <property type="protein sequence ID" value="KAF4334225.1"/>
    <property type="molecule type" value="Genomic_DNA"/>
</dbReference>
<dbReference type="InterPro" id="IPR050585">
    <property type="entry name" value="Xaa-Pro_dipeptidyl-ppase/CocE"/>
</dbReference>
<name>A0A9P5DSY4_9HYPO</name>
<dbReference type="Pfam" id="PF02129">
    <property type="entry name" value="Peptidase_S15"/>
    <property type="match status" value="1"/>
</dbReference>
<dbReference type="Gene3D" id="2.60.120.260">
    <property type="entry name" value="Galactose-binding domain-like"/>
    <property type="match status" value="1"/>
</dbReference>
<dbReference type="GO" id="GO:0008239">
    <property type="term" value="F:dipeptidyl-peptidase activity"/>
    <property type="evidence" value="ECO:0007669"/>
    <property type="project" value="InterPro"/>
</dbReference>
<comment type="caution">
    <text evidence="3">The sequence shown here is derived from an EMBL/GenBank/DDBJ whole genome shotgun (WGS) entry which is preliminary data.</text>
</comment>
<evidence type="ECO:0000313" key="3">
    <source>
        <dbReference type="EMBL" id="KAF4334225.1"/>
    </source>
</evidence>
<dbReference type="InterPro" id="IPR029058">
    <property type="entry name" value="AB_hydrolase_fold"/>
</dbReference>
<dbReference type="Gene3D" id="1.10.3020.20">
    <property type="match status" value="1"/>
</dbReference>
<feature type="domain" description="Xaa-Pro dipeptidyl-peptidase C-terminal" evidence="2">
    <location>
        <begin position="318"/>
        <end position="539"/>
    </location>
</feature>
<dbReference type="AlphaFoldDB" id="A0A9P5DSY4"/>
<dbReference type="InterPro" id="IPR008979">
    <property type="entry name" value="Galactose-bd-like_sf"/>
</dbReference>
<dbReference type="PANTHER" id="PTHR43056:SF10">
    <property type="entry name" value="COCE_NOND FAMILY, PUTATIVE (AFU_ORTHOLOGUE AFUA_7G00600)-RELATED"/>
    <property type="match status" value="1"/>
</dbReference>
<dbReference type="Gene3D" id="3.40.50.1820">
    <property type="entry name" value="alpha/beta hydrolase"/>
    <property type="match status" value="1"/>
</dbReference>
<keyword evidence="1 3" id="KW-0378">Hydrolase</keyword>
<evidence type="ECO:0000313" key="4">
    <source>
        <dbReference type="Proteomes" id="UP000730481"/>
    </source>
</evidence>
<accession>A0A9P5DSY4</accession>
<keyword evidence="4" id="KW-1185">Reference proteome</keyword>
<dbReference type="InterPro" id="IPR013736">
    <property type="entry name" value="Xaa-Pro_dipept_C"/>
</dbReference>